<dbReference type="InterPro" id="IPR004839">
    <property type="entry name" value="Aminotransferase_I/II_large"/>
</dbReference>
<evidence type="ECO:0000313" key="3">
    <source>
        <dbReference type="Proteomes" id="UP001472866"/>
    </source>
</evidence>
<keyword evidence="2" id="KW-0808">Transferase</keyword>
<dbReference type="Proteomes" id="UP001472866">
    <property type="component" value="Chromosome 02"/>
</dbReference>
<organism evidence="2 3">
    <name type="scientific">Chloropicon roscoffensis</name>
    <dbReference type="NCBI Taxonomy" id="1461544"/>
    <lineage>
        <taxon>Eukaryota</taxon>
        <taxon>Viridiplantae</taxon>
        <taxon>Chlorophyta</taxon>
        <taxon>Chloropicophyceae</taxon>
        <taxon>Chloropicales</taxon>
        <taxon>Chloropicaceae</taxon>
        <taxon>Chloropicon</taxon>
    </lineage>
</organism>
<accession>A0AAX4NZH6</accession>
<dbReference type="PANTHER" id="PTHR43510:SF1">
    <property type="entry name" value="AMINOTRANSFERASE FUNCTION, HYPOTHETICAL (EUROFUNG)"/>
    <property type="match status" value="1"/>
</dbReference>
<proteinExistence type="predicted"/>
<reference evidence="2 3" key="1">
    <citation type="submission" date="2024-03" db="EMBL/GenBank/DDBJ databases">
        <title>Complete genome sequence of the green alga Chloropicon roscoffensis RCC1871.</title>
        <authorList>
            <person name="Lemieux C."/>
            <person name="Pombert J.-F."/>
            <person name="Otis C."/>
            <person name="Turmel M."/>
        </authorList>
    </citation>
    <scope>NUCLEOTIDE SEQUENCE [LARGE SCALE GENOMIC DNA]</scope>
    <source>
        <strain evidence="2 3">RCC1871</strain>
    </source>
</reference>
<dbReference type="Pfam" id="PF00155">
    <property type="entry name" value="Aminotran_1_2"/>
    <property type="match status" value="1"/>
</dbReference>
<sequence>MADSGGELEPFELERFFAKWEFEAEHLLCCSDCEPVTMASLIQNADEECLKLWNDLALGYTMSNGSDELRREVASSLYENLKEDELNIVVPEEGIYLSMLALLKKKDHVVVTYPGYQSLYAVAKSLGCVVHYWKPRIDGASGRCAFFVEDVVSIVEANPVKVLVVNFPHNPTGKTLTRAQHADLVSACERKGCHLFSDEMYRLLEYDEGSRLASAVDCYDKAVVLCGVSKSLSCPGLRIGWIASKDKGFLARLAELKDYTTICPSGPSEILALMAVRQRDRIVSKNLETIKANISALKEFCAEHAGKVAWDPPQAGSIAFPRLLTGEPVEAFCEGLARERSTLLLPASVYGCEEFTKDGRFRFGLGRENISEGLRRLGEFLQI</sequence>
<feature type="domain" description="Aminotransferase class I/classII large" evidence="1">
    <location>
        <begin position="57"/>
        <end position="377"/>
    </location>
</feature>
<dbReference type="InterPro" id="IPR015421">
    <property type="entry name" value="PyrdxlP-dep_Trfase_major"/>
</dbReference>
<dbReference type="AlphaFoldDB" id="A0AAX4NZH6"/>
<name>A0AAX4NZH6_9CHLO</name>
<gene>
    <name evidence="2" type="ORF">HKI87_02g10410</name>
</gene>
<dbReference type="CDD" id="cd00609">
    <property type="entry name" value="AAT_like"/>
    <property type="match status" value="1"/>
</dbReference>
<dbReference type="InterPro" id="IPR015422">
    <property type="entry name" value="PyrdxlP-dep_Trfase_small"/>
</dbReference>
<evidence type="ECO:0000259" key="1">
    <source>
        <dbReference type="Pfam" id="PF00155"/>
    </source>
</evidence>
<dbReference type="GO" id="GO:0016740">
    <property type="term" value="F:transferase activity"/>
    <property type="evidence" value="ECO:0007669"/>
    <property type="project" value="UniProtKB-KW"/>
</dbReference>
<dbReference type="Gene3D" id="3.90.1150.10">
    <property type="entry name" value="Aspartate Aminotransferase, domain 1"/>
    <property type="match status" value="1"/>
</dbReference>
<evidence type="ECO:0000313" key="2">
    <source>
        <dbReference type="EMBL" id="WZN59515.1"/>
    </source>
</evidence>
<dbReference type="InterPro" id="IPR015424">
    <property type="entry name" value="PyrdxlP-dep_Trfase"/>
</dbReference>
<protein>
    <submittedName>
        <fullName evidence="2">Pyridoxal phosphate-dependent transferase</fullName>
    </submittedName>
</protein>
<dbReference type="EMBL" id="CP151502">
    <property type="protein sequence ID" value="WZN59515.1"/>
    <property type="molecule type" value="Genomic_DNA"/>
</dbReference>
<dbReference type="Gene3D" id="3.40.640.10">
    <property type="entry name" value="Type I PLP-dependent aspartate aminotransferase-like (Major domain)"/>
    <property type="match status" value="1"/>
</dbReference>
<keyword evidence="3" id="KW-1185">Reference proteome</keyword>
<dbReference type="GO" id="GO:0030170">
    <property type="term" value="F:pyridoxal phosphate binding"/>
    <property type="evidence" value="ECO:0007669"/>
    <property type="project" value="InterPro"/>
</dbReference>
<dbReference type="PANTHER" id="PTHR43510">
    <property type="entry name" value="AMINOTRANSFERASE FUNCTION, HYPOTHETICAL (EUROFUNG)"/>
    <property type="match status" value="1"/>
</dbReference>
<dbReference type="SUPFAM" id="SSF53383">
    <property type="entry name" value="PLP-dependent transferases"/>
    <property type="match status" value="1"/>
</dbReference>